<dbReference type="InterPro" id="IPR013762">
    <property type="entry name" value="Integrase-like_cat_sf"/>
</dbReference>
<organism evidence="11 12">
    <name type="scientific">Corynebacterium phage SamW</name>
    <dbReference type="NCBI Taxonomy" id="2301601"/>
    <lineage>
        <taxon>Viruses</taxon>
        <taxon>Duplodnaviria</taxon>
        <taxon>Heunggongvirae</taxon>
        <taxon>Uroviricota</taxon>
        <taxon>Caudoviricetes</taxon>
        <taxon>Samwavirus</taxon>
        <taxon>Samwavirus samW</taxon>
    </lineage>
</organism>
<keyword evidence="8" id="KW-1160">Virus entry into host cell</keyword>
<gene>
    <name evidence="11" type="primary">27</name>
    <name evidence="11" type="ORF">SAMW_27</name>
</gene>
<dbReference type="EMBL" id="MH727560">
    <property type="protein sequence ID" value="AYB70509.1"/>
    <property type="molecule type" value="Genomic_DNA"/>
</dbReference>
<keyword evidence="4" id="KW-0378">Hydrolase</keyword>
<sequence length="442" mass="48647">MPETTNRPTPHALDSMRGGAGATAPTGGSKDEITVSVQRRERGGRVRWIGRYRGLDGKERSRSFEKRRDAVTWVAEKKRDLRRGDWIDPAEQKITIGELARERTMMARTTNTKATRRFFEANLGPLEGAAIGTVRASHMREWHTMLRNGRPWQSGSLSPATIDGLTVQMRTLMKQAVADGLISRSPAAGLERVGRDVVVIPRDIPTPAEVGALIRAFETGIRAPEPLVPQYRRDGRRKPRGWLLKPAPWMARAVRLAIATGMRPSEVAGMRVRSLDQLTGSVDVVEQAARHSTETVELKTEASRRWLPVDAETLHVLVDWAQDRDLGPDARLFHVRGGNPATAEAIGRLMRSAVDAGVWRGGMTFHSLRHFHASALIAAGLDVAVVSRRLGHENMSTTLEVYTHLWPGSEEREREAATALVRDVCGTGGRGEGSDSGSVQVS</sequence>
<name>A0A385UJW1_9CAUD</name>
<evidence type="ECO:0000313" key="11">
    <source>
        <dbReference type="EMBL" id="AYB70509.1"/>
    </source>
</evidence>
<dbReference type="PANTHER" id="PTHR30349:SF64">
    <property type="entry name" value="PROPHAGE INTEGRASE INTD-RELATED"/>
    <property type="match status" value="1"/>
</dbReference>
<keyword evidence="5" id="KW-0229">DNA integration</keyword>
<feature type="domain" description="Tyr recombinase" evidence="10">
    <location>
        <begin position="200"/>
        <end position="418"/>
    </location>
</feature>
<evidence type="ECO:0000256" key="9">
    <source>
        <dbReference type="SAM" id="MobiDB-lite"/>
    </source>
</evidence>
<accession>A0A385UJW1</accession>
<keyword evidence="12" id="KW-1185">Reference proteome</keyword>
<evidence type="ECO:0000259" key="10">
    <source>
        <dbReference type="PROSITE" id="PS51898"/>
    </source>
</evidence>
<dbReference type="Gene3D" id="1.10.443.10">
    <property type="entry name" value="Intergrase catalytic core"/>
    <property type="match status" value="1"/>
</dbReference>
<dbReference type="InterPro" id="IPR050090">
    <property type="entry name" value="Tyrosine_recombinase_XerCD"/>
</dbReference>
<keyword evidence="3" id="KW-0808">Transferase</keyword>
<keyword evidence="6" id="KW-0238">DNA-binding</keyword>
<dbReference type="CDD" id="cd01189">
    <property type="entry name" value="INT_ICEBs1_C_like"/>
    <property type="match status" value="1"/>
</dbReference>
<evidence type="ECO:0000256" key="7">
    <source>
        <dbReference type="ARBA" id="ARBA00023172"/>
    </source>
</evidence>
<comment type="similarity">
    <text evidence="1">Belongs to the 'phage' integrase family.</text>
</comment>
<dbReference type="GO" id="GO:0016740">
    <property type="term" value="F:transferase activity"/>
    <property type="evidence" value="ECO:0007669"/>
    <property type="project" value="UniProtKB-KW"/>
</dbReference>
<dbReference type="GO" id="GO:0075713">
    <property type="term" value="P:establishment of integrated proviral latency"/>
    <property type="evidence" value="ECO:0007669"/>
    <property type="project" value="UniProtKB-KW"/>
</dbReference>
<dbReference type="GO" id="GO:0003677">
    <property type="term" value="F:DNA binding"/>
    <property type="evidence" value="ECO:0007669"/>
    <property type="project" value="UniProtKB-KW"/>
</dbReference>
<dbReference type="GeneID" id="55003806"/>
<dbReference type="SUPFAM" id="SSF56349">
    <property type="entry name" value="DNA breaking-rejoining enzymes"/>
    <property type="match status" value="1"/>
</dbReference>
<dbReference type="InterPro" id="IPR002104">
    <property type="entry name" value="Integrase_catalytic"/>
</dbReference>
<dbReference type="Gene3D" id="1.10.150.130">
    <property type="match status" value="1"/>
</dbReference>
<evidence type="ECO:0000256" key="6">
    <source>
        <dbReference type="ARBA" id="ARBA00023125"/>
    </source>
</evidence>
<evidence type="ECO:0000256" key="5">
    <source>
        <dbReference type="ARBA" id="ARBA00022908"/>
    </source>
</evidence>
<evidence type="ECO:0000256" key="8">
    <source>
        <dbReference type="ARBA" id="ARBA00023195"/>
    </source>
</evidence>
<dbReference type="PANTHER" id="PTHR30349">
    <property type="entry name" value="PHAGE INTEGRASE-RELATED"/>
    <property type="match status" value="1"/>
</dbReference>
<dbReference type="KEGG" id="vg:55003806"/>
<dbReference type="RefSeq" id="YP_009812736.1">
    <property type="nucleotide sequence ID" value="NC_048069.1"/>
</dbReference>
<dbReference type="GO" id="GO:0006310">
    <property type="term" value="P:DNA recombination"/>
    <property type="evidence" value="ECO:0007669"/>
    <property type="project" value="UniProtKB-KW"/>
</dbReference>
<dbReference type="GO" id="GO:0015074">
    <property type="term" value="P:DNA integration"/>
    <property type="evidence" value="ECO:0007669"/>
    <property type="project" value="UniProtKB-KW"/>
</dbReference>
<protein>
    <recommendedName>
        <fullName evidence="2">Integrase</fullName>
    </recommendedName>
</protein>
<feature type="compositionally biased region" description="Basic and acidic residues" evidence="9">
    <location>
        <begin position="29"/>
        <end position="39"/>
    </location>
</feature>
<dbReference type="Pfam" id="PF00589">
    <property type="entry name" value="Phage_integrase"/>
    <property type="match status" value="1"/>
</dbReference>
<evidence type="ECO:0000256" key="1">
    <source>
        <dbReference type="ARBA" id="ARBA00008857"/>
    </source>
</evidence>
<dbReference type="PROSITE" id="PS51898">
    <property type="entry name" value="TYR_RECOMBINASE"/>
    <property type="match status" value="1"/>
</dbReference>
<dbReference type="InterPro" id="IPR011010">
    <property type="entry name" value="DNA_brk_join_enz"/>
</dbReference>
<evidence type="ECO:0000256" key="3">
    <source>
        <dbReference type="ARBA" id="ARBA00022679"/>
    </source>
</evidence>
<dbReference type="GO" id="GO:0016787">
    <property type="term" value="F:hydrolase activity"/>
    <property type="evidence" value="ECO:0007669"/>
    <property type="project" value="UniProtKB-KW"/>
</dbReference>
<keyword evidence="8" id="KW-1179">Viral genome integration</keyword>
<dbReference type="InterPro" id="IPR010998">
    <property type="entry name" value="Integrase_recombinase_N"/>
</dbReference>
<evidence type="ECO:0000256" key="4">
    <source>
        <dbReference type="ARBA" id="ARBA00022801"/>
    </source>
</evidence>
<evidence type="ECO:0000313" key="12">
    <source>
        <dbReference type="Proteomes" id="UP000280497"/>
    </source>
</evidence>
<dbReference type="GO" id="GO:0044826">
    <property type="term" value="P:viral genome integration into host DNA"/>
    <property type="evidence" value="ECO:0007669"/>
    <property type="project" value="UniProtKB-KW"/>
</dbReference>
<reference evidence="11 12" key="1">
    <citation type="submission" date="2018-08" db="EMBL/GenBank/DDBJ databases">
        <authorList>
            <person name="Pathak A."/>
            <person name="Staton O.A."/>
            <person name="Aldaher A.R."/>
            <person name="Baird K.M."/>
            <person name="Borah A."/>
            <person name="Haggard G.E."/>
            <person name="Meesala S."/>
            <person name="Nealy S.L."/>
            <person name="Ramdas R."/>
            <person name="Rocha M."/>
            <person name="Sristi D."/>
            <person name="Thukral S."/>
            <person name="Walls C.E."/>
            <person name="Waqas M."/>
            <person name="Williams M.R."/>
            <person name="Winters A.K."/>
            <person name="Sahawneh K.J."/>
            <person name="Monti D.L."/>
            <person name="Garlena R.A."/>
            <person name="Russell D.A."/>
            <person name="Pope W.H."/>
            <person name="Jacobs-Sera D."/>
            <person name="Hatfull G.F."/>
        </authorList>
    </citation>
    <scope>NUCLEOTIDE SEQUENCE [LARGE SCALE GENOMIC DNA]</scope>
</reference>
<keyword evidence="7" id="KW-0233">DNA recombination</keyword>
<dbReference type="Proteomes" id="UP000280497">
    <property type="component" value="Segment"/>
</dbReference>
<feature type="region of interest" description="Disordered" evidence="9">
    <location>
        <begin position="1"/>
        <end position="39"/>
    </location>
</feature>
<evidence type="ECO:0000256" key="2">
    <source>
        <dbReference type="ARBA" id="ARBA00016082"/>
    </source>
</evidence>
<proteinExistence type="inferred from homology"/>